<proteinExistence type="predicted"/>
<gene>
    <name evidence="2" type="ordered locus">Galf_0705</name>
    <name evidence="3" type="ordered locus">Galf_2718</name>
</gene>
<dbReference type="EMBL" id="CP002159">
    <property type="protein sequence ID" value="ADL56713.1"/>
    <property type="molecule type" value="Genomic_DNA"/>
</dbReference>
<evidence type="ECO:0000313" key="3">
    <source>
        <dbReference type="EMBL" id="ADL56713.1"/>
    </source>
</evidence>
<dbReference type="SUPFAM" id="SSF52833">
    <property type="entry name" value="Thioredoxin-like"/>
    <property type="match status" value="1"/>
</dbReference>
<keyword evidence="4" id="KW-1185">Reference proteome</keyword>
<feature type="chain" id="PRO_5007913335" description="CopG family transcriptional regulator" evidence="1">
    <location>
        <begin position="24"/>
        <end position="145"/>
    </location>
</feature>
<keyword evidence="1" id="KW-0732">Signal</keyword>
<dbReference type="OrthoDB" id="14727at2"/>
<dbReference type="eggNOG" id="COG3019">
    <property type="taxonomic scope" value="Bacteria"/>
</dbReference>
<sequence length="145" mass="15543" precursor="true">MRIFKLLAITLALTLAGIGAAQAATAVTLYKSPTCGCCEKYVDYLRENDFTVKAVNESDMSAVKKRYGMSHAASCHTALVNGYVIEGHVPVNAIRKLLNEKPAIVGISVPGMKMNSPGMGETKKGTLTVYAVPKDGKEPYVFSVE</sequence>
<reference evidence="3 4" key="1">
    <citation type="submission" date="2010-08" db="EMBL/GenBank/DDBJ databases">
        <title>Complete sequence of Gallionella capsiferriformans ES-2.</title>
        <authorList>
            <consortium name="US DOE Joint Genome Institute"/>
            <person name="Lucas S."/>
            <person name="Copeland A."/>
            <person name="Lapidus A."/>
            <person name="Cheng J.-F."/>
            <person name="Bruce D."/>
            <person name="Goodwin L."/>
            <person name="Pitluck S."/>
            <person name="Chertkov O."/>
            <person name="Davenport K.W."/>
            <person name="Detter J.C."/>
            <person name="Han C."/>
            <person name="Tapia R."/>
            <person name="Land M."/>
            <person name="Hauser L."/>
            <person name="Chang Y.-J."/>
            <person name="Jeffries C."/>
            <person name="Kyrpides N."/>
            <person name="Ivanova N."/>
            <person name="Mikhailova N."/>
            <person name="Shelobolina E.S."/>
            <person name="Picardal F."/>
            <person name="Roden E."/>
            <person name="Emerson D."/>
            <person name="Woyke T."/>
        </authorList>
    </citation>
    <scope>NUCLEOTIDE SEQUENCE [LARGE SCALE GENOMIC DNA]</scope>
    <source>
        <strain evidence="3 4">ES-2</strain>
    </source>
</reference>
<dbReference type="HOGENOM" id="CLU_112034_0_1_4"/>
<organism evidence="3 4">
    <name type="scientific">Gallionella capsiferriformans (strain ES-2)</name>
    <name type="common">Gallionella ferruginea capsiferriformans (strain ES-2)</name>
    <dbReference type="NCBI Taxonomy" id="395494"/>
    <lineage>
        <taxon>Bacteria</taxon>
        <taxon>Pseudomonadati</taxon>
        <taxon>Pseudomonadota</taxon>
        <taxon>Betaproteobacteria</taxon>
        <taxon>Nitrosomonadales</taxon>
        <taxon>Gallionellaceae</taxon>
        <taxon>Gallionella</taxon>
    </lineage>
</organism>
<dbReference type="RefSeq" id="WP_013292685.1">
    <property type="nucleotide sequence ID" value="NC_014394.1"/>
</dbReference>
<evidence type="ECO:0008006" key="5">
    <source>
        <dbReference type="Google" id="ProtNLM"/>
    </source>
</evidence>
<accession>D9SDB5</accession>
<dbReference type="Pfam" id="PF04214">
    <property type="entry name" value="DUF411"/>
    <property type="match status" value="1"/>
</dbReference>
<evidence type="ECO:0000256" key="1">
    <source>
        <dbReference type="SAM" id="SignalP"/>
    </source>
</evidence>
<dbReference type="KEGG" id="gca:Galf_0705"/>
<dbReference type="InterPro" id="IPR007332">
    <property type="entry name" value="DUF411"/>
</dbReference>
<protein>
    <recommendedName>
        <fullName evidence="5">CopG family transcriptional regulator</fullName>
    </recommendedName>
</protein>
<dbReference type="Proteomes" id="UP000001235">
    <property type="component" value="Chromosome"/>
</dbReference>
<feature type="signal peptide" evidence="1">
    <location>
        <begin position="1"/>
        <end position="23"/>
    </location>
</feature>
<dbReference type="EMBL" id="CP002159">
    <property type="protein sequence ID" value="ADL54744.1"/>
    <property type="molecule type" value="Genomic_DNA"/>
</dbReference>
<evidence type="ECO:0000313" key="4">
    <source>
        <dbReference type="Proteomes" id="UP000001235"/>
    </source>
</evidence>
<dbReference type="InterPro" id="IPR036249">
    <property type="entry name" value="Thioredoxin-like_sf"/>
</dbReference>
<dbReference type="AlphaFoldDB" id="D9SDB5"/>
<dbReference type="KEGG" id="gca:Galf_2718"/>
<dbReference type="STRING" id="395494.Galf_0705"/>
<name>D9SDB5_GALCS</name>
<evidence type="ECO:0000313" key="2">
    <source>
        <dbReference type="EMBL" id="ADL54744.1"/>
    </source>
</evidence>